<evidence type="ECO:0000256" key="2">
    <source>
        <dbReference type="ARBA" id="ARBA00023242"/>
    </source>
</evidence>
<dbReference type="FunFam" id="1.25.40.10:FF:000431">
    <property type="entry name" value="Tetratricopeptide repeat (TPR)-like superfamily protein"/>
    <property type="match status" value="1"/>
</dbReference>
<evidence type="ECO:0000256" key="3">
    <source>
        <dbReference type="SAM" id="MobiDB-lite"/>
    </source>
</evidence>
<evidence type="ECO:0000256" key="1">
    <source>
        <dbReference type="ARBA" id="ARBA00004123"/>
    </source>
</evidence>
<dbReference type="SUPFAM" id="SSF48452">
    <property type="entry name" value="TPR-like"/>
    <property type="match status" value="1"/>
</dbReference>
<name>A0AAU9SZ89_THLAR</name>
<dbReference type="PANTHER" id="PTHR15502">
    <property type="entry name" value="CALCINEURIN-BINDING PROTEIN CABIN 1-RELATED"/>
    <property type="match status" value="1"/>
</dbReference>
<keyword evidence="2" id="KW-0539">Nucleus</keyword>
<dbReference type="GO" id="GO:0031491">
    <property type="term" value="F:nucleosome binding"/>
    <property type="evidence" value="ECO:0007669"/>
    <property type="project" value="TreeGrafter"/>
</dbReference>
<evidence type="ECO:0008006" key="7">
    <source>
        <dbReference type="Google" id="ProtNLM"/>
    </source>
</evidence>
<keyword evidence="4" id="KW-0472">Membrane</keyword>
<proteinExistence type="predicted"/>
<organism evidence="5 6">
    <name type="scientific">Thlaspi arvense</name>
    <name type="common">Field penny-cress</name>
    <dbReference type="NCBI Taxonomy" id="13288"/>
    <lineage>
        <taxon>Eukaryota</taxon>
        <taxon>Viridiplantae</taxon>
        <taxon>Streptophyta</taxon>
        <taxon>Embryophyta</taxon>
        <taxon>Tracheophyta</taxon>
        <taxon>Spermatophyta</taxon>
        <taxon>Magnoliopsida</taxon>
        <taxon>eudicotyledons</taxon>
        <taxon>Gunneridae</taxon>
        <taxon>Pentapetalae</taxon>
        <taxon>rosids</taxon>
        <taxon>malvids</taxon>
        <taxon>Brassicales</taxon>
        <taxon>Brassicaceae</taxon>
        <taxon>Thlaspideae</taxon>
        <taxon>Thlaspi</taxon>
    </lineage>
</organism>
<evidence type="ECO:0000256" key="4">
    <source>
        <dbReference type="SAM" id="Phobius"/>
    </source>
</evidence>
<protein>
    <recommendedName>
        <fullName evidence="7">Calcineurin-binding protein 1</fullName>
    </recommendedName>
</protein>
<dbReference type="GO" id="GO:0006325">
    <property type="term" value="P:chromatin organization"/>
    <property type="evidence" value="ECO:0007669"/>
    <property type="project" value="InterPro"/>
</dbReference>
<feature type="region of interest" description="Disordered" evidence="3">
    <location>
        <begin position="920"/>
        <end position="959"/>
    </location>
</feature>
<evidence type="ECO:0000313" key="5">
    <source>
        <dbReference type="EMBL" id="CAH2077139.1"/>
    </source>
</evidence>
<dbReference type="Gene3D" id="1.25.40.10">
    <property type="entry name" value="Tetratricopeptide repeat domain"/>
    <property type="match status" value="1"/>
</dbReference>
<keyword evidence="4" id="KW-1133">Transmembrane helix</keyword>
<keyword evidence="4" id="KW-0812">Transmembrane</keyword>
<feature type="region of interest" description="Disordered" evidence="3">
    <location>
        <begin position="337"/>
        <end position="384"/>
    </location>
</feature>
<gene>
    <name evidence="5" type="ORF">TAV2_LOCUS23460</name>
</gene>
<comment type="subcellular location">
    <subcellularLocation>
        <location evidence="1">Nucleus</location>
    </subcellularLocation>
</comment>
<feature type="transmembrane region" description="Helical" evidence="4">
    <location>
        <begin position="7"/>
        <end position="30"/>
    </location>
</feature>
<sequence length="1920" mass="216735">VIRDPSIGLGFDFLICFAFFSFLQFSIAAINDTESKEKWEPLAPSKEAQEFHLSQTYHDGLLKLQAKDYEKARELLESILKDPIIANSEVKTIANDNHLHHLRFLALKNLATVFLELGSSHYENALNCYLQAIDIDAKDSVLWNHLGTLSCSMGLLSISRWAFEQGLLCSPNNWNCMEKLLEVLIAIGDEVSCLSVANLILRHWPSHSRALHVKHSIEETDSAPFAPKGIDKLKPQHVRLKFLGKRKVSDNNQDKNVASKKLKKRVQVKLPEASWVALLDTLLGIVHPSCETVGISADIPITIELAPSAEAVMQGPEKKDHCVESDSSIVSDKDCNIERESGGEVKEKETAFSEEHPQERRSTRLERLRNQKPEKEDLEFDNSKDPSSDILQYLETFVLGRGFSRVSSGSFCLDETDPISEHAVVSNFVKETSENYGAYHMGHLLLEYIASKCEHLLSRDAALKILELEKLTRHWGRDRKPDCSLFLAELYYDLESERPDIPDCSSCMVEVTYHLSKIIESVSLDYAIESTPISWEGSFSDSSLKSFQGDQTAMEMLDYNKRSFWVRYFWLSARLSILEDNKAKALEEFFRCLSLLDKKGIGESPVLIQRPHCRSIRELNINGIIHEINLLKIDFLLEKTIPEMMEKELYSECVNLLASLLFPNREIWPASSVKTEEGISSTELSALDVLIKACQKSEPIDVEVYMNCHRRKLQVLLESTSTGESVVSPKTSDKNSSESWNHSVAEEVKAILLCISQVKNFLDQSENSNGMVAPRDCVAGIQSLLLTVMSYIVRHFLSKRCSDSQNADGIEEEQKSCFLDAAIGFCKLQHLDSTVSTKYQVELIIGLHDLLAEYGLCCAGKNCAGEEGAFLRFAIKHLLAVDMKVKSSINPPDGLEHDSVLPGKLCRDEIKSYVMDVHVEENENTKTDSEKDGAGEKVGYREKEQSEQESKQILEHTEEVAEEEKDELELLINNALDQCFFCLYGLNLRVDGSYEDELAVHKNTSRGDYQTKEQCVDVFQYILPYAKASSRTGLVKLRRVLRAIKRHFSQPPDDLLVANVIDKFLDDPELCEDKLSYEAGSEGFLETITKCIIPNRTLGEYKVSLLHSSDPYLDVYRNLYYFLAQSEEVSASDKWPGFVLTKEGEEFVQQNANLFKYDLLYNPLRFESWEKLGNIYDEAIISYYLGMSFNPRIKREGLCEVDLLLNDGSKHINVVGWRKNAALSQRVETSRRRSRRCLLMSLALANSPDQQSEIHELLALVYYDSLQSVVPFYDQRSVLPSKDATWTRFCENSMKHFKKAFAHRQDWSHAFYMGKLSEKLGQSYEISLSYYEQAMTLNPSAVDPVYRMHASRLKLLNDCGKQNLEALKVLASYCFDESIKDTAMAIINTTNFGSSRTPEEAQDGNLEASYATTREGSIQMEGIWHMLYNDSLSALGICVEGDLKHFHKARYMLAQGLYRRGGSSDLQRAKEELAFCFKSSRSSFTINMWEIDGMLKKGRRKTPGVAGNKKALEVNLPESSRKFITCIRKYLLFYLRLLEETGDVNTLERAFNSLRSDKRFSLCIEDLVPVAIGRYINALVSSMSQVESAGAKINRDSQLEKIFSLFIEQGSIWPDICNFPETRGPETSENSLCRFLHQYIVSLELDNKVETLEAINDKIRKRFKNPKLSNSFSAKVGRHASLAWCRALIISLASITPLQQESSAESEAIYPSSGFLENRRVLCVDLQSELWNSSFEDPSESQLLEEKWRPLLLKIKNVPIYNRVAEENLEMANSLLKSCYNFFRETASVTLPSEINLCSALPQLAIAGKLLPGTEGVEVIDVSIPRKLLMWAYTLFHGHCGSISQVVKYMEENTKPKMKRGASTSSVVPSVQSGQSFAICSQEIRPSGGNNEAEAAPKLVQVIASDSVGGDSCGSTSAQL</sequence>
<dbReference type="GO" id="GO:0005634">
    <property type="term" value="C:nucleus"/>
    <property type="evidence" value="ECO:0007669"/>
    <property type="project" value="UniProtKB-SubCell"/>
</dbReference>
<dbReference type="InterPro" id="IPR011990">
    <property type="entry name" value="TPR-like_helical_dom_sf"/>
</dbReference>
<dbReference type="Proteomes" id="UP000836841">
    <property type="component" value="Chromosome 7"/>
</dbReference>
<dbReference type="InterPro" id="IPR033053">
    <property type="entry name" value="Hir3/CABIN1"/>
</dbReference>
<reference evidence="5 6" key="1">
    <citation type="submission" date="2022-03" db="EMBL/GenBank/DDBJ databases">
        <authorList>
            <person name="Nunn A."/>
            <person name="Chopra R."/>
            <person name="Nunn A."/>
            <person name="Contreras Garrido A."/>
        </authorList>
    </citation>
    <scope>NUCLEOTIDE SEQUENCE [LARGE SCALE GENOMIC DNA]</scope>
</reference>
<accession>A0AAU9SZ89</accession>
<evidence type="ECO:0000313" key="6">
    <source>
        <dbReference type="Proteomes" id="UP000836841"/>
    </source>
</evidence>
<feature type="non-terminal residue" evidence="5">
    <location>
        <position position="1"/>
    </location>
</feature>
<dbReference type="PANTHER" id="PTHR15502:SF7">
    <property type="entry name" value="CALCINEURIN-BINDING PROTEIN CABIN-1"/>
    <property type="match status" value="1"/>
</dbReference>
<dbReference type="EMBL" id="OU466863">
    <property type="protein sequence ID" value="CAH2077139.1"/>
    <property type="molecule type" value="Genomic_DNA"/>
</dbReference>
<keyword evidence="6" id="KW-1185">Reference proteome</keyword>